<dbReference type="Proteomes" id="UP000241890">
    <property type="component" value="Unassembled WGS sequence"/>
</dbReference>
<dbReference type="InParanoid" id="A0A2R5G4Y2"/>
<evidence type="ECO:0000313" key="2">
    <source>
        <dbReference type="EMBL" id="GBG24848.1"/>
    </source>
</evidence>
<gene>
    <name evidence="2" type="ORF">FCC1311_010662</name>
</gene>
<feature type="region of interest" description="Disordered" evidence="1">
    <location>
        <begin position="108"/>
        <end position="143"/>
    </location>
</feature>
<dbReference type="EMBL" id="BEYU01000009">
    <property type="protein sequence ID" value="GBG24848.1"/>
    <property type="molecule type" value="Genomic_DNA"/>
</dbReference>
<evidence type="ECO:0000313" key="3">
    <source>
        <dbReference type="Proteomes" id="UP000241890"/>
    </source>
</evidence>
<name>A0A2R5G4Y2_9STRA</name>
<feature type="compositionally biased region" description="Low complexity" evidence="1">
    <location>
        <begin position="131"/>
        <end position="143"/>
    </location>
</feature>
<accession>A0A2R5G4Y2</accession>
<feature type="compositionally biased region" description="Acidic residues" evidence="1">
    <location>
        <begin position="120"/>
        <end position="129"/>
    </location>
</feature>
<comment type="caution">
    <text evidence="2">The sequence shown here is derived from an EMBL/GenBank/DDBJ whole genome shotgun (WGS) entry which is preliminary data.</text>
</comment>
<protein>
    <submittedName>
        <fullName evidence="2">Uncharacterized protein</fullName>
    </submittedName>
</protein>
<sequence>MRTTPHGADSLWKKLGAWRQIFAKKADKPELKSILKHTSCGPSRSQRGLHAHKKKSLECIEAKHVHFGVCSVISDSGELLGCVEVGTEAPCLSADPVARATLLCFQRPTEDPEKSRESNDVDQQEDDSQLSETSSSAHVSVSATRMASQSAPCAVTNLVSTPPAPVPHSGVMVI</sequence>
<reference evidence="2 3" key="1">
    <citation type="submission" date="2017-12" db="EMBL/GenBank/DDBJ databases">
        <title>Sequencing, de novo assembly and annotation of complete genome of a new Thraustochytrid species, strain FCC1311.</title>
        <authorList>
            <person name="Sedici K."/>
            <person name="Godart F."/>
            <person name="Aiese Cigliano R."/>
            <person name="Sanseverino W."/>
            <person name="Barakat M."/>
            <person name="Ortet P."/>
            <person name="Marechal E."/>
            <person name="Cagnac O."/>
            <person name="Amato A."/>
        </authorList>
    </citation>
    <scope>NUCLEOTIDE SEQUENCE [LARGE SCALE GENOMIC DNA]</scope>
</reference>
<feature type="compositionally biased region" description="Basic and acidic residues" evidence="1">
    <location>
        <begin position="108"/>
        <end position="119"/>
    </location>
</feature>
<evidence type="ECO:0000256" key="1">
    <source>
        <dbReference type="SAM" id="MobiDB-lite"/>
    </source>
</evidence>
<proteinExistence type="predicted"/>
<organism evidence="2 3">
    <name type="scientific">Hondaea fermentalgiana</name>
    <dbReference type="NCBI Taxonomy" id="2315210"/>
    <lineage>
        <taxon>Eukaryota</taxon>
        <taxon>Sar</taxon>
        <taxon>Stramenopiles</taxon>
        <taxon>Bigyra</taxon>
        <taxon>Labyrinthulomycetes</taxon>
        <taxon>Thraustochytrida</taxon>
        <taxon>Thraustochytriidae</taxon>
        <taxon>Hondaea</taxon>
    </lineage>
</organism>
<dbReference type="AlphaFoldDB" id="A0A2R5G4Y2"/>
<keyword evidence="3" id="KW-1185">Reference proteome</keyword>